<feature type="domain" description="Glycosyl transferase family 1" evidence="15">
    <location>
        <begin position="329"/>
        <end position="499"/>
    </location>
</feature>
<gene>
    <name evidence="17" type="primary">ALG11_1</name>
    <name evidence="17" type="ORF">TWF696_002121</name>
</gene>
<dbReference type="Gene3D" id="3.40.50.2000">
    <property type="entry name" value="Glycogen Phosphorylase B"/>
    <property type="match status" value="1"/>
</dbReference>
<evidence type="ECO:0000256" key="5">
    <source>
        <dbReference type="ARBA" id="ARBA00022018"/>
    </source>
</evidence>
<evidence type="ECO:0000256" key="11">
    <source>
        <dbReference type="ARBA" id="ARBA00023136"/>
    </source>
</evidence>
<evidence type="ECO:0000259" key="15">
    <source>
        <dbReference type="Pfam" id="PF00534"/>
    </source>
</evidence>
<keyword evidence="11" id="KW-0472">Membrane</keyword>
<evidence type="ECO:0000256" key="12">
    <source>
        <dbReference type="ARBA" id="ARBA00045065"/>
    </source>
</evidence>
<comment type="pathway">
    <text evidence="2 14">Protein modification; protein glycosylation.</text>
</comment>
<dbReference type="PANTHER" id="PTHR45919">
    <property type="entry name" value="GDP-MAN:MAN(3)GLCNAC(2)-PP-DOL ALPHA-1,2-MANNOSYLTRANSFERASE"/>
    <property type="match status" value="1"/>
</dbReference>
<evidence type="ECO:0000259" key="16">
    <source>
        <dbReference type="Pfam" id="PF15924"/>
    </source>
</evidence>
<comment type="function">
    <text evidence="13 14">GDP-Man:Man(3)GlcNAc(2)-PP-Dol alpha-1,2-mannosyltransferase that operates in the biosynthetic pathway of dolichol-linked oligosaccharides, the glycan precursors employed in protein asparagine (N)-glycosylation. The assembly of dolichol-linked oligosaccharides begins on the cytosolic side of the endoplasmic reticulum membrane and finishes in its lumen. The sequential addition of sugars to dolichol pyrophosphate produces dolichol-linked oligosaccharides containing fourteen sugars, including two GlcNAcs, nine mannoses and three glucoses. Once assembled, the oligosaccharide is transferred from the lipid to nascent proteins by oligosaccharyltransferases. Catalyzes, on the cytoplasmic face of the endoplasmic reticulum, the addition of the fourth and fifth mannose residues to the dolichol-linked oligosaccharide chain, to produce Man(5)GlcNAc(2)-PP-dolichol core oligosaccharide.</text>
</comment>
<evidence type="ECO:0000256" key="13">
    <source>
        <dbReference type="ARBA" id="ARBA00056799"/>
    </source>
</evidence>
<keyword evidence="10" id="KW-1133">Transmembrane helix</keyword>
<dbReference type="Pfam" id="PF15924">
    <property type="entry name" value="ALG11_N"/>
    <property type="match status" value="1"/>
</dbReference>
<keyword evidence="7 14" id="KW-0808">Transferase</keyword>
<dbReference type="InterPro" id="IPR031814">
    <property type="entry name" value="ALG11_N"/>
</dbReference>
<comment type="similarity">
    <text evidence="3 14">Belongs to the glycosyltransferase group 1 family. Glycosyltransferase 4 subfamily.</text>
</comment>
<evidence type="ECO:0000256" key="1">
    <source>
        <dbReference type="ARBA" id="ARBA00004389"/>
    </source>
</evidence>
<dbReference type="EC" id="2.4.1.131" evidence="4 14"/>
<evidence type="ECO:0000256" key="3">
    <source>
        <dbReference type="ARBA" id="ARBA00009481"/>
    </source>
</evidence>
<proteinExistence type="inferred from homology"/>
<dbReference type="GO" id="GO:0005789">
    <property type="term" value="C:endoplasmic reticulum membrane"/>
    <property type="evidence" value="ECO:0007669"/>
    <property type="project" value="UniProtKB-SubCell"/>
</dbReference>
<feature type="domain" description="ALG11 mannosyltransferase N-terminal" evidence="16">
    <location>
        <begin position="82"/>
        <end position="272"/>
    </location>
</feature>
<organism evidence="17 18">
    <name type="scientific">Orbilia brochopaga</name>
    <dbReference type="NCBI Taxonomy" id="3140254"/>
    <lineage>
        <taxon>Eukaryota</taxon>
        <taxon>Fungi</taxon>
        <taxon>Dikarya</taxon>
        <taxon>Ascomycota</taxon>
        <taxon>Pezizomycotina</taxon>
        <taxon>Orbiliomycetes</taxon>
        <taxon>Orbiliales</taxon>
        <taxon>Orbiliaceae</taxon>
        <taxon>Orbilia</taxon>
    </lineage>
</organism>
<evidence type="ECO:0000256" key="10">
    <source>
        <dbReference type="ARBA" id="ARBA00022989"/>
    </source>
</evidence>
<dbReference type="EMBL" id="JAVHNQ010000012">
    <property type="protein sequence ID" value="KAK6335341.1"/>
    <property type="molecule type" value="Genomic_DNA"/>
</dbReference>
<dbReference type="InterPro" id="IPR038013">
    <property type="entry name" value="ALG11"/>
</dbReference>
<dbReference type="SUPFAM" id="SSF53756">
    <property type="entry name" value="UDP-Glycosyltransferase/glycogen phosphorylase"/>
    <property type="match status" value="1"/>
</dbReference>
<evidence type="ECO:0000256" key="7">
    <source>
        <dbReference type="ARBA" id="ARBA00022679"/>
    </source>
</evidence>
<dbReference type="GO" id="GO:0006487">
    <property type="term" value="P:protein N-linked glycosylation"/>
    <property type="evidence" value="ECO:0007669"/>
    <property type="project" value="TreeGrafter"/>
</dbReference>
<reference evidence="17 18" key="1">
    <citation type="submission" date="2019-10" db="EMBL/GenBank/DDBJ databases">
        <authorList>
            <person name="Palmer J.M."/>
        </authorList>
    </citation>
    <scope>NUCLEOTIDE SEQUENCE [LARGE SCALE GENOMIC DNA]</scope>
    <source>
        <strain evidence="17 18">TWF696</strain>
    </source>
</reference>
<evidence type="ECO:0000313" key="17">
    <source>
        <dbReference type="EMBL" id="KAK6335341.1"/>
    </source>
</evidence>
<evidence type="ECO:0000256" key="9">
    <source>
        <dbReference type="ARBA" id="ARBA00022824"/>
    </source>
</evidence>
<comment type="caution">
    <text evidence="17">The sequence shown here is derived from an EMBL/GenBank/DDBJ whole genome shotgun (WGS) entry which is preliminary data.</text>
</comment>
<dbReference type="InterPro" id="IPR001296">
    <property type="entry name" value="Glyco_trans_1"/>
</dbReference>
<comment type="catalytic activity">
    <reaction evidence="12 14">
        <text>an alpha-D-Man-(1-&gt;3)-[alpha-D-Man-(1-&gt;6)]-beta-D-Man-(1-&gt;4)-beta-D-GlcNAc-(1-&gt;4)-alpha-D-GlcNAc-diphospho-di-trans,poly-cis-dolichol + 2 GDP-alpha-D-mannose = an alpha-D-Man-(1-&gt;2)-alpha-D-Man-(1-&gt;2)-alpha-D-Man-(1-&gt;3)-[alpha-D-Man-(1-&gt;6)]-beta-D-Man-(1-&gt;4)-beta-D-GlcNAc-(1-&gt;4)-alpha-D-GlcNAc-diphospho-di-trans,poly-cis-dolichol + 2 GDP + 2 H(+)</text>
        <dbReference type="Rhea" id="RHEA:29523"/>
        <dbReference type="Rhea" id="RHEA-COMP:19515"/>
        <dbReference type="Rhea" id="RHEA-COMP:19516"/>
        <dbReference type="ChEBI" id="CHEBI:15378"/>
        <dbReference type="ChEBI" id="CHEBI:57527"/>
        <dbReference type="ChEBI" id="CHEBI:58189"/>
        <dbReference type="ChEBI" id="CHEBI:132511"/>
        <dbReference type="ChEBI" id="CHEBI:132515"/>
        <dbReference type="EC" id="2.4.1.131"/>
    </reaction>
    <physiologicalReaction direction="left-to-right" evidence="12 14">
        <dbReference type="Rhea" id="RHEA:29524"/>
    </physiologicalReaction>
</comment>
<evidence type="ECO:0000256" key="6">
    <source>
        <dbReference type="ARBA" id="ARBA00022676"/>
    </source>
</evidence>
<dbReference type="GO" id="GO:0004377">
    <property type="term" value="F:GDP-Man:Man(3)GlcNAc(2)-PP-Dol alpha-1,2-mannosyltransferase activity"/>
    <property type="evidence" value="ECO:0007669"/>
    <property type="project" value="UniProtKB-UniRule"/>
</dbReference>
<name>A0AAV9U430_9PEZI</name>
<dbReference type="Pfam" id="PF00534">
    <property type="entry name" value="Glycos_transf_1"/>
    <property type="match status" value="1"/>
</dbReference>
<protein>
    <recommendedName>
        <fullName evidence="5 14">GDP-Man:Man(3)GlcNAc(2)-PP-Dol alpha-1,2-mannosyltransferase</fullName>
        <ecNumber evidence="4 14">2.4.1.131</ecNumber>
    </recommendedName>
</protein>
<comment type="subcellular location">
    <subcellularLocation>
        <location evidence="1">Endoplasmic reticulum membrane</location>
        <topology evidence="1">Single-pass membrane protein</topology>
    </subcellularLocation>
</comment>
<evidence type="ECO:0000256" key="2">
    <source>
        <dbReference type="ARBA" id="ARBA00004922"/>
    </source>
</evidence>
<keyword evidence="8" id="KW-0812">Transmembrane</keyword>
<dbReference type="AlphaFoldDB" id="A0AAV9U430"/>
<dbReference type="PANTHER" id="PTHR45919:SF1">
    <property type="entry name" value="GDP-MAN:MAN(3)GLCNAC(2)-PP-DOL ALPHA-1,2-MANNOSYLTRANSFERASE"/>
    <property type="match status" value="1"/>
</dbReference>
<accession>A0AAV9U430</accession>
<keyword evidence="18" id="KW-1185">Reference proteome</keyword>
<dbReference type="Proteomes" id="UP001375240">
    <property type="component" value="Unassembled WGS sequence"/>
</dbReference>
<evidence type="ECO:0000256" key="14">
    <source>
        <dbReference type="RuleBase" id="RU367051"/>
    </source>
</evidence>
<evidence type="ECO:0000313" key="18">
    <source>
        <dbReference type="Proteomes" id="UP001375240"/>
    </source>
</evidence>
<evidence type="ECO:0000256" key="8">
    <source>
        <dbReference type="ARBA" id="ARBA00022692"/>
    </source>
</evidence>
<dbReference type="CDD" id="cd03806">
    <property type="entry name" value="GT4_ALG11-like"/>
    <property type="match status" value="1"/>
</dbReference>
<evidence type="ECO:0000256" key="4">
    <source>
        <dbReference type="ARBA" id="ARBA00012645"/>
    </source>
</evidence>
<sequence>MDGPLAPLTEGEACSHCGYLAVAVASLPILLPILLLLLHRPLLLLLGIYIRSFNGDKRDVLIRISEEEAIRNAKESSKPSLIVGFFHPYCNAGGGGERVLWAAVHANQQRHPHILNIVYTGDQVSKATILANVRLRFDIDLDPSLVQFIHLQKRHLVSAATWPRLTLLMQSVGSLFLAAEAFTMLVPDVYIDTMGYAFTVLLAKRLFAIPTAAYVHYPTISTDMLGALSPSSGNLKKRYWQSFALLYSYAGKGIDVVVANSSWTAGHLNALWRGHFGLGVPQFDWLLNAAVKFISGSGSVKKGDVEVLFPPCAVGKLVHAIPLGEKCPPREKVILYIAQFRPEKNHPLVLQAFHEFLSTAPEDLRNTRLVLVGSVREDQDEKKVYELRLLARELQVEENVLFVTNAPWPEVIEWLGRASVGVNAMWNEHFGIGVVEYQAAGLICVVHDSGGPKLDIVVEVDGSRTGYHATTAIEYADGFRKALSLDSAETAAMRERARKSAMRFSEEIFADGWNRMMDALLGSRKSQ</sequence>
<dbReference type="FunFam" id="3.40.50.2000:FF:000168">
    <property type="entry name" value="Alpha-1,2-mannosyltransferase (Alg11), putative"/>
    <property type="match status" value="1"/>
</dbReference>
<keyword evidence="9 14" id="KW-0256">Endoplasmic reticulum</keyword>
<keyword evidence="6 14" id="KW-0328">Glycosyltransferase</keyword>